<protein>
    <recommendedName>
        <fullName evidence="3">TetR/AcrR family transcriptional regulator</fullName>
    </recommendedName>
</protein>
<keyword evidence="2" id="KW-1185">Reference proteome</keyword>
<dbReference type="InterPro" id="IPR009057">
    <property type="entry name" value="Homeodomain-like_sf"/>
</dbReference>
<comment type="caution">
    <text evidence="1">The sequence shown here is derived from an EMBL/GenBank/DDBJ whole genome shotgun (WGS) entry which is preliminary data.</text>
</comment>
<name>A0AA45A8C4_9VIBR</name>
<dbReference type="EMBL" id="MCSB01000024">
    <property type="protein sequence ID" value="PME27096.1"/>
    <property type="molecule type" value="Genomic_DNA"/>
</dbReference>
<dbReference type="AlphaFoldDB" id="A0AA45A8C4"/>
<evidence type="ECO:0008006" key="3">
    <source>
        <dbReference type="Google" id="ProtNLM"/>
    </source>
</evidence>
<evidence type="ECO:0000313" key="2">
    <source>
        <dbReference type="Proteomes" id="UP000239763"/>
    </source>
</evidence>
<dbReference type="Gene3D" id="1.10.357.10">
    <property type="entry name" value="Tetracycline Repressor, domain 2"/>
    <property type="match status" value="1"/>
</dbReference>
<organism evidence="1 2">
    <name type="scientific">Vibrio lentus</name>
    <dbReference type="NCBI Taxonomy" id="136468"/>
    <lineage>
        <taxon>Bacteria</taxon>
        <taxon>Pseudomonadati</taxon>
        <taxon>Pseudomonadota</taxon>
        <taxon>Gammaproteobacteria</taxon>
        <taxon>Vibrionales</taxon>
        <taxon>Vibrionaceae</taxon>
        <taxon>Vibrio</taxon>
    </lineage>
</organism>
<proteinExistence type="predicted"/>
<dbReference type="SUPFAM" id="SSF46689">
    <property type="entry name" value="Homeodomain-like"/>
    <property type="match status" value="1"/>
</dbReference>
<reference evidence="1 2" key="1">
    <citation type="journal article" date="2018" name="Nature">
        <title>A major lineage of non-tailed dsDNA viruses as unrecognized killers of marine bacteria.</title>
        <authorList>
            <person name="Kauffman K.M."/>
            <person name="Hussain F.A."/>
            <person name="Yang J."/>
            <person name="Arevalo P."/>
            <person name="Brown J.M."/>
            <person name="Chang W.K."/>
            <person name="VanInsberghe D."/>
            <person name="Elsherbini J."/>
            <person name="Sharma R.S."/>
            <person name="Cutler M.B."/>
            <person name="Kelly L."/>
            <person name="Polz M.F."/>
        </authorList>
    </citation>
    <scope>NUCLEOTIDE SEQUENCE [LARGE SCALE GENOMIC DNA]</scope>
    <source>
        <strain evidence="1 2">10N.286.55.E1</strain>
    </source>
</reference>
<accession>A0AA45A8C4</accession>
<dbReference type="Proteomes" id="UP000239763">
    <property type="component" value="Unassembled WGS sequence"/>
</dbReference>
<dbReference type="Pfam" id="PF18285">
    <property type="entry name" value="LuxT_C"/>
    <property type="match status" value="1"/>
</dbReference>
<dbReference type="RefSeq" id="WP_102300222.1">
    <property type="nucleotide sequence ID" value="NZ_JAAHTI010000001.1"/>
</dbReference>
<gene>
    <name evidence="1" type="ORF">BCV38_08610</name>
</gene>
<sequence>MARISKAQWEENFASYNALILDIFLNEGWDHVTYDRLSKETGLRKSTLQGYYPSNSDFEVAMKGKVFPIILQHLDFSSRTQLIDSWQKAMKENQFKMIMRMFVMHAHKKGAEGSGRLGVLGLAKFISDKLPNEDALEIIQLLFGLTVTELLGIDRSDMPS</sequence>
<evidence type="ECO:0000313" key="1">
    <source>
        <dbReference type="EMBL" id="PME27096.1"/>
    </source>
</evidence>
<dbReference type="GeneID" id="69649058"/>